<dbReference type="FunFam" id="3.10.120.10:FF:000007">
    <property type="entry name" value="Sulfite oxidase, mitochondrial"/>
    <property type="match status" value="1"/>
</dbReference>
<dbReference type="GO" id="GO:0016020">
    <property type="term" value="C:membrane"/>
    <property type="evidence" value="ECO:0007669"/>
    <property type="project" value="TreeGrafter"/>
</dbReference>
<evidence type="ECO:0000256" key="1">
    <source>
        <dbReference type="ARBA" id="ARBA00022617"/>
    </source>
</evidence>
<keyword evidence="2 5" id="KW-0479">Metal-binding</keyword>
<gene>
    <name evidence="7" type="ORF">MCUN1_003686</name>
</gene>
<evidence type="ECO:0000256" key="3">
    <source>
        <dbReference type="ARBA" id="ARBA00023004"/>
    </source>
</evidence>
<accession>A0AAF0JDC7</accession>
<dbReference type="InterPro" id="IPR018506">
    <property type="entry name" value="Cyt_B5_heme-BS"/>
</dbReference>
<evidence type="ECO:0000256" key="4">
    <source>
        <dbReference type="ARBA" id="ARBA00038168"/>
    </source>
</evidence>
<dbReference type="SUPFAM" id="SSF55856">
    <property type="entry name" value="Cytochrome b5-like heme/steroid binding domain"/>
    <property type="match status" value="1"/>
</dbReference>
<dbReference type="PANTHER" id="PTHR19359:SF14">
    <property type="entry name" value="CYTOCHROME B5 A"/>
    <property type="match status" value="1"/>
</dbReference>
<feature type="domain" description="Cytochrome b5 heme-binding" evidence="6">
    <location>
        <begin position="1"/>
        <end position="77"/>
    </location>
</feature>
<dbReference type="PROSITE" id="PS00191">
    <property type="entry name" value="CYTOCHROME_B5_1"/>
    <property type="match status" value="1"/>
</dbReference>
<organism evidence="7 8">
    <name type="scientific">Malassezia cuniculi</name>
    <dbReference type="NCBI Taxonomy" id="948313"/>
    <lineage>
        <taxon>Eukaryota</taxon>
        <taxon>Fungi</taxon>
        <taxon>Dikarya</taxon>
        <taxon>Basidiomycota</taxon>
        <taxon>Ustilaginomycotina</taxon>
        <taxon>Malasseziomycetes</taxon>
        <taxon>Malasseziales</taxon>
        <taxon>Malasseziaceae</taxon>
        <taxon>Malassezia</taxon>
    </lineage>
</organism>
<dbReference type="SMART" id="SM01117">
    <property type="entry name" value="Cyt-b5"/>
    <property type="match status" value="1"/>
</dbReference>
<keyword evidence="1 5" id="KW-0349">Heme</keyword>
<keyword evidence="3 5" id="KW-0408">Iron</keyword>
<dbReference type="InterPro" id="IPR050668">
    <property type="entry name" value="Cytochrome_b5"/>
</dbReference>
<dbReference type="PANTHER" id="PTHR19359">
    <property type="entry name" value="CYTOCHROME B5"/>
    <property type="match status" value="1"/>
</dbReference>
<dbReference type="EMBL" id="CP119881">
    <property type="protein sequence ID" value="WFD36796.1"/>
    <property type="molecule type" value="Genomic_DNA"/>
</dbReference>
<name>A0AAF0JDC7_9BASI</name>
<comment type="similarity">
    <text evidence="4 5">Belongs to the cytochrome b5 family.</text>
</comment>
<evidence type="ECO:0000259" key="6">
    <source>
        <dbReference type="PROSITE" id="PS50255"/>
    </source>
</evidence>
<evidence type="ECO:0000256" key="5">
    <source>
        <dbReference type="RuleBase" id="RU362121"/>
    </source>
</evidence>
<dbReference type="InterPro" id="IPR036400">
    <property type="entry name" value="Cyt_B5-like_heme/steroid_sf"/>
</dbReference>
<dbReference type="PROSITE" id="PS50255">
    <property type="entry name" value="CYTOCHROME_B5_2"/>
    <property type="match status" value="1"/>
</dbReference>
<dbReference type="GO" id="GO:0046872">
    <property type="term" value="F:metal ion binding"/>
    <property type="evidence" value="ECO:0007669"/>
    <property type="project" value="UniProtKB-UniRule"/>
</dbReference>
<proteinExistence type="inferred from homology"/>
<evidence type="ECO:0000256" key="2">
    <source>
        <dbReference type="ARBA" id="ARBA00022723"/>
    </source>
</evidence>
<dbReference type="PRINTS" id="PR00363">
    <property type="entry name" value="CYTOCHROMEB5"/>
</dbReference>
<dbReference type="AlphaFoldDB" id="A0AAF0JDC7"/>
<dbReference type="Pfam" id="PF00173">
    <property type="entry name" value="Cyt-b5"/>
    <property type="match status" value="1"/>
</dbReference>
<dbReference type="GO" id="GO:0020037">
    <property type="term" value="F:heme binding"/>
    <property type="evidence" value="ECO:0007669"/>
    <property type="project" value="UniProtKB-UniRule"/>
</dbReference>
<dbReference type="Proteomes" id="UP001219933">
    <property type="component" value="Chromosome 5"/>
</dbReference>
<evidence type="ECO:0000313" key="7">
    <source>
        <dbReference type="EMBL" id="WFD36796.1"/>
    </source>
</evidence>
<dbReference type="InterPro" id="IPR001199">
    <property type="entry name" value="Cyt_B5-like_heme/steroid-bd"/>
</dbReference>
<keyword evidence="8" id="KW-1185">Reference proteome</keyword>
<evidence type="ECO:0000313" key="8">
    <source>
        <dbReference type="Proteomes" id="UP001219933"/>
    </source>
</evidence>
<protein>
    <recommendedName>
        <fullName evidence="6">Cytochrome b5 heme-binding domain-containing protein</fullName>
    </recommendedName>
</protein>
<sequence>MSSYTLAEVAKHNTEESAWVAIQGNVYDVTKFLDEHPGGKKILLKNSGKDATSKFVNYHPEYVLKEVAPKFKIGTLSEDGAKL</sequence>
<dbReference type="Gene3D" id="3.10.120.10">
    <property type="entry name" value="Cytochrome b5-like heme/steroid binding domain"/>
    <property type="match status" value="1"/>
</dbReference>
<reference evidence="7" key="1">
    <citation type="submission" date="2023-03" db="EMBL/GenBank/DDBJ databases">
        <title>Mating type loci evolution in Malassezia.</title>
        <authorList>
            <person name="Coelho M.A."/>
        </authorList>
    </citation>
    <scope>NUCLEOTIDE SEQUENCE</scope>
    <source>
        <strain evidence="7">CBS 11721</strain>
    </source>
</reference>